<dbReference type="GO" id="GO:0017000">
    <property type="term" value="P:antibiotic biosynthetic process"/>
    <property type="evidence" value="ECO:0007669"/>
    <property type="project" value="UniProtKB-KW"/>
</dbReference>
<evidence type="ECO:0000256" key="2">
    <source>
        <dbReference type="ARBA" id="ARBA00023002"/>
    </source>
</evidence>
<evidence type="ECO:0000256" key="3">
    <source>
        <dbReference type="ARBA" id="ARBA00023194"/>
    </source>
</evidence>
<dbReference type="Pfam" id="PF02668">
    <property type="entry name" value="TauD"/>
    <property type="match status" value="1"/>
</dbReference>
<dbReference type="InterPro" id="IPR042098">
    <property type="entry name" value="TauD-like_sf"/>
</dbReference>
<dbReference type="SUPFAM" id="SSF51197">
    <property type="entry name" value="Clavaminate synthase-like"/>
    <property type="match status" value="1"/>
</dbReference>
<comment type="cofactor">
    <cofactor evidence="1">
        <name>Fe(2+)</name>
        <dbReference type="ChEBI" id="CHEBI:29033"/>
    </cofactor>
</comment>
<keyword evidence="6" id="KW-1185">Reference proteome</keyword>
<gene>
    <name evidence="5" type="ORF">HLH28_03165</name>
</gene>
<evidence type="ECO:0000313" key="6">
    <source>
        <dbReference type="Proteomes" id="UP000578030"/>
    </source>
</evidence>
<protein>
    <recommendedName>
        <fullName evidence="4">TauD/TfdA-like domain-containing protein</fullName>
    </recommendedName>
</protein>
<comment type="caution">
    <text evidence="5">The sequence shown here is derived from an EMBL/GenBank/DDBJ whole genome shotgun (WGS) entry which is preliminary data.</text>
</comment>
<dbReference type="PANTHER" id="PTHR10696">
    <property type="entry name" value="GAMMA-BUTYROBETAINE HYDROXYLASE-RELATED"/>
    <property type="match status" value="1"/>
</dbReference>
<evidence type="ECO:0000256" key="1">
    <source>
        <dbReference type="ARBA" id="ARBA00001954"/>
    </source>
</evidence>
<dbReference type="AlphaFoldDB" id="A0A7W4PK94"/>
<proteinExistence type="predicted"/>
<keyword evidence="2" id="KW-0560">Oxidoreductase</keyword>
<accession>A0A7W4PK94</accession>
<reference evidence="5 6" key="1">
    <citation type="submission" date="2020-04" db="EMBL/GenBank/DDBJ databases">
        <title>Description of novel Gluconacetobacter.</title>
        <authorList>
            <person name="Sombolestani A."/>
        </authorList>
    </citation>
    <scope>NUCLEOTIDE SEQUENCE [LARGE SCALE GENOMIC DNA]</scope>
    <source>
        <strain evidence="5 6">LMG 27802</strain>
    </source>
</reference>
<feature type="domain" description="TauD/TfdA-like" evidence="4">
    <location>
        <begin position="45"/>
        <end position="296"/>
    </location>
</feature>
<keyword evidence="3" id="KW-0045">Antibiotic biosynthesis</keyword>
<organism evidence="5 6">
    <name type="scientific">Gluconacetobacter tumulisoli</name>
    <dbReference type="NCBI Taxonomy" id="1286189"/>
    <lineage>
        <taxon>Bacteria</taxon>
        <taxon>Pseudomonadati</taxon>
        <taxon>Pseudomonadota</taxon>
        <taxon>Alphaproteobacteria</taxon>
        <taxon>Acetobacterales</taxon>
        <taxon>Acetobacteraceae</taxon>
        <taxon>Gluconacetobacter</taxon>
    </lineage>
</organism>
<dbReference type="PANTHER" id="PTHR10696:SF56">
    <property type="entry name" value="TAUD_TFDA-LIKE DOMAIN-CONTAINING PROTEIN"/>
    <property type="match status" value="1"/>
</dbReference>
<dbReference type="Gene3D" id="3.60.130.10">
    <property type="entry name" value="Clavaminate synthase-like"/>
    <property type="match status" value="1"/>
</dbReference>
<sequence>MTHPQNFRAGDPEPAAAHVALTDAALAELRDLARRPHARPDLPACRATMARIRRLLHEGPGFAVLGTLPLDGMTQDAARGLFQRLATMVARPVAQKFTGTAIYDVHDTGRHALPGSGVRPDQTNIELSIHNDNAYNTTLPEIVVLLCLRPAAREEEGWNRVLSFAALHEVLAARFPALLPRLYRPFPFDRQREHAPDESPILHAPIFAREDGRLVTRMGLHQIRSGYVMTGETMSTETQAALSAVTQTLADPSLAVDLRLRAGEMLFIANRAIGHSRTGFIDPPDRDRKRLMVRLWLRDSGSIAYAG</sequence>
<dbReference type="InterPro" id="IPR050411">
    <property type="entry name" value="AlphaKG_dependent_hydroxylases"/>
</dbReference>
<dbReference type="RefSeq" id="WP_182954377.1">
    <property type="nucleotide sequence ID" value="NZ_JABEQM010000002.1"/>
</dbReference>
<dbReference type="GO" id="GO:0016706">
    <property type="term" value="F:2-oxoglutarate-dependent dioxygenase activity"/>
    <property type="evidence" value="ECO:0007669"/>
    <property type="project" value="UniProtKB-ARBA"/>
</dbReference>
<evidence type="ECO:0000259" key="4">
    <source>
        <dbReference type="Pfam" id="PF02668"/>
    </source>
</evidence>
<name>A0A7W4PK94_9PROT</name>
<dbReference type="Proteomes" id="UP000578030">
    <property type="component" value="Unassembled WGS sequence"/>
</dbReference>
<dbReference type="InterPro" id="IPR003819">
    <property type="entry name" value="TauD/TfdA-like"/>
</dbReference>
<dbReference type="EMBL" id="JABEQM010000002">
    <property type="protein sequence ID" value="MBB2200588.1"/>
    <property type="molecule type" value="Genomic_DNA"/>
</dbReference>
<evidence type="ECO:0000313" key="5">
    <source>
        <dbReference type="EMBL" id="MBB2200588.1"/>
    </source>
</evidence>